<evidence type="ECO:0000256" key="2">
    <source>
        <dbReference type="SAM" id="SignalP"/>
    </source>
</evidence>
<accession>A0A9P5Y648</accession>
<feature type="non-terminal residue" evidence="3">
    <location>
        <position position="1"/>
    </location>
</feature>
<comment type="caution">
    <text evidence="3">The sequence shown here is derived from an EMBL/GenBank/DDBJ whole genome shotgun (WGS) entry which is preliminary data.</text>
</comment>
<protein>
    <recommendedName>
        <fullName evidence="5">Secreted peptide</fullName>
    </recommendedName>
</protein>
<evidence type="ECO:0000313" key="4">
    <source>
        <dbReference type="Proteomes" id="UP000807353"/>
    </source>
</evidence>
<keyword evidence="2" id="KW-0732">Signal</keyword>
<keyword evidence="1" id="KW-1133">Transmembrane helix</keyword>
<evidence type="ECO:0000256" key="1">
    <source>
        <dbReference type="SAM" id="Phobius"/>
    </source>
</evidence>
<evidence type="ECO:0000313" key="3">
    <source>
        <dbReference type="EMBL" id="KAF9461986.1"/>
    </source>
</evidence>
<evidence type="ECO:0008006" key="5">
    <source>
        <dbReference type="Google" id="ProtNLM"/>
    </source>
</evidence>
<feature type="chain" id="PRO_5040166763" description="Secreted peptide" evidence="2">
    <location>
        <begin position="19"/>
        <end position="78"/>
    </location>
</feature>
<keyword evidence="1" id="KW-0472">Membrane</keyword>
<feature type="transmembrane region" description="Helical" evidence="1">
    <location>
        <begin position="38"/>
        <end position="61"/>
    </location>
</feature>
<keyword evidence="1" id="KW-0812">Transmembrane</keyword>
<name>A0A9P5Y648_9AGAR</name>
<sequence length="78" mass="8929">MILHLFYILLPCLASLNACLLCSPHVVTVESHPPSRCIFYTLLVGVRLWSYIYAPSSFVFLSPCSRNPPFFLILHYIL</sequence>
<dbReference type="AlphaFoldDB" id="A0A9P5Y648"/>
<organism evidence="3 4">
    <name type="scientific">Collybia nuda</name>
    <dbReference type="NCBI Taxonomy" id="64659"/>
    <lineage>
        <taxon>Eukaryota</taxon>
        <taxon>Fungi</taxon>
        <taxon>Dikarya</taxon>
        <taxon>Basidiomycota</taxon>
        <taxon>Agaricomycotina</taxon>
        <taxon>Agaricomycetes</taxon>
        <taxon>Agaricomycetidae</taxon>
        <taxon>Agaricales</taxon>
        <taxon>Tricholomatineae</taxon>
        <taxon>Clitocybaceae</taxon>
        <taxon>Collybia</taxon>
    </lineage>
</organism>
<feature type="signal peptide" evidence="2">
    <location>
        <begin position="1"/>
        <end position="18"/>
    </location>
</feature>
<reference evidence="3" key="1">
    <citation type="submission" date="2020-11" db="EMBL/GenBank/DDBJ databases">
        <authorList>
            <consortium name="DOE Joint Genome Institute"/>
            <person name="Ahrendt S."/>
            <person name="Riley R."/>
            <person name="Andreopoulos W."/>
            <person name="Labutti K."/>
            <person name="Pangilinan J."/>
            <person name="Ruiz-Duenas F.J."/>
            <person name="Barrasa J.M."/>
            <person name="Sanchez-Garcia M."/>
            <person name="Camarero S."/>
            <person name="Miyauchi S."/>
            <person name="Serrano A."/>
            <person name="Linde D."/>
            <person name="Babiker R."/>
            <person name="Drula E."/>
            <person name="Ayuso-Fernandez I."/>
            <person name="Pacheco R."/>
            <person name="Padilla G."/>
            <person name="Ferreira P."/>
            <person name="Barriuso J."/>
            <person name="Kellner H."/>
            <person name="Castanera R."/>
            <person name="Alfaro M."/>
            <person name="Ramirez L."/>
            <person name="Pisabarro A.G."/>
            <person name="Kuo A."/>
            <person name="Tritt A."/>
            <person name="Lipzen A."/>
            <person name="He G."/>
            <person name="Yan M."/>
            <person name="Ng V."/>
            <person name="Cullen D."/>
            <person name="Martin F."/>
            <person name="Rosso M.-N."/>
            <person name="Henrissat B."/>
            <person name="Hibbett D."/>
            <person name="Martinez A.T."/>
            <person name="Grigoriev I.V."/>
        </authorList>
    </citation>
    <scope>NUCLEOTIDE SEQUENCE</scope>
    <source>
        <strain evidence="3">CBS 247.69</strain>
    </source>
</reference>
<dbReference type="EMBL" id="MU150276">
    <property type="protein sequence ID" value="KAF9461986.1"/>
    <property type="molecule type" value="Genomic_DNA"/>
</dbReference>
<gene>
    <name evidence="3" type="ORF">BDZ94DRAFT_1262164</name>
</gene>
<dbReference type="Proteomes" id="UP000807353">
    <property type="component" value="Unassembled WGS sequence"/>
</dbReference>
<proteinExistence type="predicted"/>
<keyword evidence="4" id="KW-1185">Reference proteome</keyword>